<evidence type="ECO:0000256" key="4">
    <source>
        <dbReference type="HAMAP-Rule" id="MF_01185"/>
    </source>
</evidence>
<keyword evidence="1 4" id="KW-0963">Cytoplasm</keyword>
<dbReference type="InterPro" id="IPR024046">
    <property type="entry name" value="Flagellar_assmbl_FliW_dom_sf"/>
</dbReference>
<comment type="subunit">
    <text evidence="4">Interacts with translational regulator CsrA and flagellin(s).</text>
</comment>
<dbReference type="NCBIfam" id="NF009793">
    <property type="entry name" value="PRK13285.1-1"/>
    <property type="match status" value="1"/>
</dbReference>
<proteinExistence type="inferred from homology"/>
<accession>K0AX53</accession>
<evidence type="ECO:0000313" key="5">
    <source>
        <dbReference type="EMBL" id="AFS77325.1"/>
    </source>
</evidence>
<gene>
    <name evidence="4 5" type="primary">fliW</name>
    <name evidence="5" type="ordered locus">Curi_c02450</name>
</gene>
<dbReference type="STRING" id="1128398.Curi_c02450"/>
<dbReference type="SUPFAM" id="SSF141457">
    <property type="entry name" value="BH3618-like"/>
    <property type="match status" value="1"/>
</dbReference>
<keyword evidence="5" id="KW-0282">Flagellum</keyword>
<comment type="function">
    <text evidence="4">Acts as an anti-CsrA protein, binds CsrA and prevents it from repressing translation of its target genes, one of which is flagellin. Binds to flagellin and participates in the assembly of the flagellum.</text>
</comment>
<dbReference type="PANTHER" id="PTHR39190:SF1">
    <property type="entry name" value="FLAGELLAR ASSEMBLY FACTOR FLIW"/>
    <property type="match status" value="1"/>
</dbReference>
<dbReference type="Gene3D" id="2.30.290.10">
    <property type="entry name" value="BH3618-like"/>
    <property type="match status" value="1"/>
</dbReference>
<reference evidence="5 6" key="1">
    <citation type="journal article" date="2012" name="PLoS ONE">
        <title>The purine-utilizing bacterium Clostridium acidurici 9a: a genome-guided metabolic reconsideration.</title>
        <authorList>
            <person name="Hartwich K."/>
            <person name="Poehlein A."/>
            <person name="Daniel R."/>
        </authorList>
    </citation>
    <scope>NUCLEOTIDE SEQUENCE [LARGE SCALE GENOMIC DNA]</scope>
    <source>
        <strain evidence="6">ATCC 7906 / DSM 604 / BCRC 14475 / CIP 104303 / KCTC 5404 / NCIMB 10678 / 9a</strain>
    </source>
</reference>
<dbReference type="GO" id="GO:0044780">
    <property type="term" value="P:bacterial-type flagellum assembly"/>
    <property type="evidence" value="ECO:0007669"/>
    <property type="project" value="UniProtKB-UniRule"/>
</dbReference>
<dbReference type="EMBL" id="CP003326">
    <property type="protein sequence ID" value="AFS77325.1"/>
    <property type="molecule type" value="Genomic_DNA"/>
</dbReference>
<dbReference type="HAMAP" id="MF_01185">
    <property type="entry name" value="FliW"/>
    <property type="match status" value="1"/>
</dbReference>
<evidence type="ECO:0000256" key="3">
    <source>
        <dbReference type="ARBA" id="ARBA00022845"/>
    </source>
</evidence>
<organism evidence="5 6">
    <name type="scientific">Gottschalkia acidurici (strain ATCC 7906 / DSM 604 / BCRC 14475 / CIP 104303 / KCTC 5404 / NCIMB 10678 / 9a)</name>
    <name type="common">Clostridium acidurici</name>
    <dbReference type="NCBI Taxonomy" id="1128398"/>
    <lineage>
        <taxon>Bacteria</taxon>
        <taxon>Bacillati</taxon>
        <taxon>Bacillota</taxon>
        <taxon>Tissierellia</taxon>
        <taxon>Tissierellales</taxon>
        <taxon>Gottschalkiaceae</taxon>
        <taxon>Gottschalkia</taxon>
    </lineage>
</organism>
<dbReference type="AlphaFoldDB" id="K0AX53"/>
<keyword evidence="3 4" id="KW-0810">Translation regulation</keyword>
<sequence>MNKMNAIAKIDDEQEAIEDKKIKFIDGIPGFVEYKNYIIELNEDSENPFHKLQSVDEPELSFIIVNPFLFKEDYEFDIPKSAIERLEIRDKSDILVYSIVVVPEDYTKMTANLQAPIIINTKNMIGKQVILNENIYTTKHYILEEMNKE</sequence>
<keyword evidence="2 4" id="KW-1005">Bacterial flagellum biogenesis</keyword>
<keyword evidence="6" id="KW-1185">Reference proteome</keyword>
<dbReference type="InterPro" id="IPR003775">
    <property type="entry name" value="Flagellar_assembly_factor_FliW"/>
</dbReference>
<name>K0AX53_GOTA9</name>
<keyword evidence="4" id="KW-0143">Chaperone</keyword>
<dbReference type="HOGENOM" id="CLU_112356_0_2_9"/>
<dbReference type="Pfam" id="PF02623">
    <property type="entry name" value="FliW"/>
    <property type="match status" value="1"/>
</dbReference>
<evidence type="ECO:0000256" key="1">
    <source>
        <dbReference type="ARBA" id="ARBA00022490"/>
    </source>
</evidence>
<comment type="similarity">
    <text evidence="4">Belongs to the FliW family.</text>
</comment>
<protein>
    <recommendedName>
        <fullName evidence="4">Flagellar assembly factor FliW</fullName>
    </recommendedName>
</protein>
<dbReference type="GO" id="GO:0005737">
    <property type="term" value="C:cytoplasm"/>
    <property type="evidence" value="ECO:0007669"/>
    <property type="project" value="UniProtKB-SubCell"/>
</dbReference>
<keyword evidence="5" id="KW-0969">Cilium</keyword>
<dbReference type="KEGG" id="cad:Curi_c02450"/>
<evidence type="ECO:0000256" key="2">
    <source>
        <dbReference type="ARBA" id="ARBA00022795"/>
    </source>
</evidence>
<dbReference type="GO" id="GO:0006417">
    <property type="term" value="P:regulation of translation"/>
    <property type="evidence" value="ECO:0007669"/>
    <property type="project" value="UniProtKB-KW"/>
</dbReference>
<comment type="subcellular location">
    <subcellularLocation>
        <location evidence="4">Cytoplasm</location>
    </subcellularLocation>
</comment>
<dbReference type="eggNOG" id="COG1699">
    <property type="taxonomic scope" value="Bacteria"/>
</dbReference>
<keyword evidence="5" id="KW-0966">Cell projection</keyword>
<dbReference type="Proteomes" id="UP000006094">
    <property type="component" value="Chromosome"/>
</dbReference>
<dbReference type="PANTHER" id="PTHR39190">
    <property type="entry name" value="FLAGELLAR ASSEMBLY FACTOR FLIW"/>
    <property type="match status" value="1"/>
</dbReference>
<evidence type="ECO:0000313" key="6">
    <source>
        <dbReference type="Proteomes" id="UP000006094"/>
    </source>
</evidence>